<reference evidence="3 4" key="1">
    <citation type="journal article" date="2014" name="Int. J. Syst. Evol. Microbiol.">
        <title>Complete genome sequence of Corynebacterium casei LMG S-19264T (=DSM 44701T), isolated from a smear-ripened cheese.</title>
        <authorList>
            <consortium name="US DOE Joint Genome Institute (JGI-PGF)"/>
            <person name="Walter F."/>
            <person name="Albersmeier A."/>
            <person name="Kalinowski J."/>
            <person name="Ruckert C."/>
        </authorList>
    </citation>
    <scope>NUCLEOTIDE SEQUENCE [LARGE SCALE GENOMIC DNA]</scope>
    <source>
        <strain evidence="3 4">CGMCC 1.16330</strain>
    </source>
</reference>
<feature type="domain" description="Peptidoglycan binding-like" evidence="2">
    <location>
        <begin position="154"/>
        <end position="209"/>
    </location>
</feature>
<sequence>MPCAAAPEGAAPGVQVLAPTGRQPAVLRVTTPERSQVMRWTTAGAAALTLLVAACGYTQGERVSGGAAAGAATGAGIGALAGPVGALAGAGVGGVAGGITGAVTSPEEIQLGRPPWTNPEARVPSLDDRRRVAASRDNWGTGAGAMRGTAAASSPTVRQAQMDLQLAGFDPGPIDGVWGPRTARAVREFQQANNLPPTGRLDQPTMQALGAAGGGGAATGTGAPGGGSMAPQTR</sequence>
<dbReference type="InterPro" id="IPR036365">
    <property type="entry name" value="PGBD-like_sf"/>
</dbReference>
<comment type="caution">
    <text evidence="3">The sequence shown here is derived from an EMBL/GenBank/DDBJ whole genome shotgun (WGS) entry which is preliminary data.</text>
</comment>
<dbReference type="AlphaFoldDB" id="A0A8J2Z9Z0"/>
<keyword evidence="4" id="KW-1185">Reference proteome</keyword>
<dbReference type="InterPro" id="IPR002477">
    <property type="entry name" value="Peptidoglycan-bd-like"/>
</dbReference>
<feature type="region of interest" description="Disordered" evidence="1">
    <location>
        <begin position="193"/>
        <end position="234"/>
    </location>
</feature>
<dbReference type="Gene3D" id="1.10.101.10">
    <property type="entry name" value="PGBD-like superfamily/PGBD"/>
    <property type="match status" value="1"/>
</dbReference>
<dbReference type="EMBL" id="BMKS01000003">
    <property type="protein sequence ID" value="GGG26592.1"/>
    <property type="molecule type" value="Genomic_DNA"/>
</dbReference>
<organism evidence="3 4">
    <name type="scientific">Caldovatus sediminis</name>
    <dbReference type="NCBI Taxonomy" id="2041189"/>
    <lineage>
        <taxon>Bacteria</taxon>
        <taxon>Pseudomonadati</taxon>
        <taxon>Pseudomonadota</taxon>
        <taxon>Alphaproteobacteria</taxon>
        <taxon>Acetobacterales</taxon>
        <taxon>Roseomonadaceae</taxon>
        <taxon>Caldovatus</taxon>
    </lineage>
</organism>
<evidence type="ECO:0000259" key="2">
    <source>
        <dbReference type="Pfam" id="PF01471"/>
    </source>
</evidence>
<proteinExistence type="predicted"/>
<accession>A0A8J2Z9Z0</accession>
<gene>
    <name evidence="3" type="ORF">GCM10010964_13140</name>
</gene>
<feature type="compositionally biased region" description="Gly residues" evidence="1">
    <location>
        <begin position="211"/>
        <end position="228"/>
    </location>
</feature>
<evidence type="ECO:0000256" key="1">
    <source>
        <dbReference type="SAM" id="MobiDB-lite"/>
    </source>
</evidence>
<dbReference type="SUPFAM" id="SSF47090">
    <property type="entry name" value="PGBD-like"/>
    <property type="match status" value="1"/>
</dbReference>
<evidence type="ECO:0000313" key="4">
    <source>
        <dbReference type="Proteomes" id="UP000597507"/>
    </source>
</evidence>
<dbReference type="Pfam" id="PF01471">
    <property type="entry name" value="PG_binding_1"/>
    <property type="match status" value="1"/>
</dbReference>
<feature type="region of interest" description="Disordered" evidence="1">
    <location>
        <begin position="109"/>
        <end position="130"/>
    </location>
</feature>
<evidence type="ECO:0000313" key="3">
    <source>
        <dbReference type="EMBL" id="GGG26592.1"/>
    </source>
</evidence>
<dbReference type="InterPro" id="IPR036366">
    <property type="entry name" value="PGBDSf"/>
</dbReference>
<dbReference type="Proteomes" id="UP000597507">
    <property type="component" value="Unassembled WGS sequence"/>
</dbReference>
<protein>
    <recommendedName>
        <fullName evidence="2">Peptidoglycan binding-like domain-containing protein</fullName>
    </recommendedName>
</protein>
<name>A0A8J2Z9Z0_9PROT</name>